<evidence type="ECO:0000313" key="19">
    <source>
        <dbReference type="Proteomes" id="UP000273977"/>
    </source>
</evidence>
<name>A0A3N4GI51_9LACT</name>
<dbReference type="AlphaFoldDB" id="A0A3N4GI51"/>
<evidence type="ECO:0000256" key="13">
    <source>
        <dbReference type="ARBA" id="ARBA00023211"/>
    </source>
</evidence>
<feature type="binding site" evidence="14 15">
    <location>
        <position position="183"/>
    </location>
    <ligand>
        <name>a divalent metal cation</name>
        <dbReference type="ChEBI" id="CHEBI:60240"/>
    </ligand>
</feature>
<protein>
    <recommendedName>
        <fullName evidence="7 14">Ribonuclease HII</fullName>
        <shortName evidence="14">RNase HII</shortName>
        <ecNumber evidence="6 14">3.1.26.4</ecNumber>
    </recommendedName>
</protein>
<feature type="binding site" evidence="14 15">
    <location>
        <position position="92"/>
    </location>
    <ligand>
        <name>a divalent metal cation</name>
        <dbReference type="ChEBI" id="CHEBI:60240"/>
    </ligand>
</feature>
<evidence type="ECO:0000256" key="5">
    <source>
        <dbReference type="ARBA" id="ARBA00007383"/>
    </source>
</evidence>
<evidence type="ECO:0000259" key="17">
    <source>
        <dbReference type="PROSITE" id="PS51975"/>
    </source>
</evidence>
<comment type="cofactor">
    <cofactor evidence="14 15">
        <name>Mn(2+)</name>
        <dbReference type="ChEBI" id="CHEBI:29035"/>
    </cofactor>
    <cofactor evidence="14 15">
        <name>Mg(2+)</name>
        <dbReference type="ChEBI" id="CHEBI:18420"/>
    </cofactor>
    <text evidence="14 15">Manganese or magnesium. Binds 1 divalent metal ion per monomer in the absence of substrate. May bind a second metal ion after substrate binding.</text>
</comment>
<dbReference type="CDD" id="cd07182">
    <property type="entry name" value="RNase_HII_bacteria_HII_like"/>
    <property type="match status" value="1"/>
</dbReference>
<dbReference type="GO" id="GO:0006298">
    <property type="term" value="P:mismatch repair"/>
    <property type="evidence" value="ECO:0007669"/>
    <property type="project" value="TreeGrafter"/>
</dbReference>
<keyword evidence="12 14" id="KW-0378">Hydrolase</keyword>
<evidence type="ECO:0000256" key="3">
    <source>
        <dbReference type="ARBA" id="ARBA00004065"/>
    </source>
</evidence>
<dbReference type="RefSeq" id="WP_123779376.1">
    <property type="nucleotide sequence ID" value="NZ_RKMG01000004.1"/>
</dbReference>
<comment type="subcellular location">
    <subcellularLocation>
        <location evidence="4 14">Cytoplasm</location>
    </subcellularLocation>
</comment>
<dbReference type="EMBL" id="RKMG01000004">
    <property type="protein sequence ID" value="RPA62472.1"/>
    <property type="molecule type" value="Genomic_DNA"/>
</dbReference>
<evidence type="ECO:0000256" key="9">
    <source>
        <dbReference type="ARBA" id="ARBA00022722"/>
    </source>
</evidence>
<accession>A0A3N4GI51</accession>
<comment type="caution">
    <text evidence="18">The sequence shown here is derived from an EMBL/GenBank/DDBJ whole genome shotgun (WGS) entry which is preliminary data.</text>
</comment>
<dbReference type="SUPFAM" id="SSF53098">
    <property type="entry name" value="Ribonuclease H-like"/>
    <property type="match status" value="1"/>
</dbReference>
<dbReference type="GO" id="GO:0005737">
    <property type="term" value="C:cytoplasm"/>
    <property type="evidence" value="ECO:0007669"/>
    <property type="project" value="UniProtKB-SubCell"/>
</dbReference>
<proteinExistence type="inferred from homology"/>
<dbReference type="OrthoDB" id="9803420at2"/>
<keyword evidence="8 14" id="KW-0963">Cytoplasm</keyword>
<dbReference type="InterPro" id="IPR001352">
    <property type="entry name" value="RNase_HII/HIII"/>
</dbReference>
<dbReference type="Pfam" id="PF01351">
    <property type="entry name" value="RNase_HII"/>
    <property type="match status" value="1"/>
</dbReference>
<dbReference type="GO" id="GO:0032299">
    <property type="term" value="C:ribonuclease H2 complex"/>
    <property type="evidence" value="ECO:0007669"/>
    <property type="project" value="TreeGrafter"/>
</dbReference>
<evidence type="ECO:0000256" key="1">
    <source>
        <dbReference type="ARBA" id="ARBA00000077"/>
    </source>
</evidence>
<keyword evidence="10 14" id="KW-0479">Metal-binding</keyword>
<dbReference type="InterPro" id="IPR012337">
    <property type="entry name" value="RNaseH-like_sf"/>
</dbReference>
<evidence type="ECO:0000256" key="16">
    <source>
        <dbReference type="RuleBase" id="RU003515"/>
    </source>
</evidence>
<keyword evidence="9 14" id="KW-0540">Nuclease</keyword>
<keyword evidence="11 14" id="KW-0255">Endonuclease</keyword>
<dbReference type="GO" id="GO:0043137">
    <property type="term" value="P:DNA replication, removal of RNA primer"/>
    <property type="evidence" value="ECO:0007669"/>
    <property type="project" value="TreeGrafter"/>
</dbReference>
<evidence type="ECO:0000256" key="7">
    <source>
        <dbReference type="ARBA" id="ARBA00019179"/>
    </source>
</evidence>
<comment type="cofactor">
    <cofactor evidence="2">
        <name>Mg(2+)</name>
        <dbReference type="ChEBI" id="CHEBI:18420"/>
    </cofactor>
</comment>
<dbReference type="PANTHER" id="PTHR10954:SF18">
    <property type="entry name" value="RIBONUCLEASE HII"/>
    <property type="match status" value="1"/>
</dbReference>
<gene>
    <name evidence="14" type="primary">rnhB</name>
    <name evidence="18" type="ORF">EF384_02325</name>
</gene>
<comment type="catalytic activity">
    <reaction evidence="1 14 15 16">
        <text>Endonucleolytic cleavage to 5'-phosphomonoester.</text>
        <dbReference type="EC" id="3.1.26.4"/>
    </reaction>
</comment>
<evidence type="ECO:0000256" key="10">
    <source>
        <dbReference type="ARBA" id="ARBA00022723"/>
    </source>
</evidence>
<dbReference type="Gene3D" id="3.30.420.10">
    <property type="entry name" value="Ribonuclease H-like superfamily/Ribonuclease H"/>
    <property type="match status" value="1"/>
</dbReference>
<reference evidence="18 19" key="1">
    <citation type="submission" date="2018-11" db="EMBL/GenBank/DDBJ databases">
        <title>Aerococcus sp. SJQ22, whole genome shotgun sequence.</title>
        <authorList>
            <person name="Sun L."/>
            <person name="Gao X."/>
            <person name="Chen W."/>
            <person name="Huang K."/>
        </authorList>
    </citation>
    <scope>NUCLEOTIDE SEQUENCE [LARGE SCALE GENOMIC DNA]</scope>
    <source>
        <strain evidence="18 19">SJQ22</strain>
    </source>
</reference>
<evidence type="ECO:0000256" key="2">
    <source>
        <dbReference type="ARBA" id="ARBA00001946"/>
    </source>
</evidence>
<dbReference type="GO" id="GO:0030145">
    <property type="term" value="F:manganese ion binding"/>
    <property type="evidence" value="ECO:0007669"/>
    <property type="project" value="UniProtKB-UniRule"/>
</dbReference>
<dbReference type="HAMAP" id="MF_00052_B">
    <property type="entry name" value="RNase_HII_B"/>
    <property type="match status" value="1"/>
</dbReference>
<evidence type="ECO:0000256" key="8">
    <source>
        <dbReference type="ARBA" id="ARBA00022490"/>
    </source>
</evidence>
<keyword evidence="19" id="KW-1185">Reference proteome</keyword>
<dbReference type="InterPro" id="IPR036397">
    <property type="entry name" value="RNaseH_sf"/>
</dbReference>
<dbReference type="NCBIfam" id="NF000595">
    <property type="entry name" value="PRK00015.1-3"/>
    <property type="match status" value="1"/>
</dbReference>
<dbReference type="GO" id="GO:0003723">
    <property type="term" value="F:RNA binding"/>
    <property type="evidence" value="ECO:0007669"/>
    <property type="project" value="UniProtKB-UniRule"/>
</dbReference>
<evidence type="ECO:0000256" key="6">
    <source>
        <dbReference type="ARBA" id="ARBA00012180"/>
    </source>
</evidence>
<evidence type="ECO:0000256" key="15">
    <source>
        <dbReference type="PROSITE-ProRule" id="PRU01319"/>
    </source>
</evidence>
<evidence type="ECO:0000256" key="11">
    <source>
        <dbReference type="ARBA" id="ARBA00022759"/>
    </source>
</evidence>
<dbReference type="InterPro" id="IPR022898">
    <property type="entry name" value="RNase_HII"/>
</dbReference>
<comment type="function">
    <text evidence="3 14 16">Endonuclease that specifically degrades the RNA of RNA-DNA hybrids.</text>
</comment>
<organism evidence="18 19">
    <name type="scientific">Aerococcus agrisoli</name>
    <dbReference type="NCBI Taxonomy" id="2487350"/>
    <lineage>
        <taxon>Bacteria</taxon>
        <taxon>Bacillati</taxon>
        <taxon>Bacillota</taxon>
        <taxon>Bacilli</taxon>
        <taxon>Lactobacillales</taxon>
        <taxon>Aerococcaceae</taxon>
        <taxon>Aerococcus</taxon>
    </lineage>
</organism>
<evidence type="ECO:0000256" key="4">
    <source>
        <dbReference type="ARBA" id="ARBA00004496"/>
    </source>
</evidence>
<sequence>MTDQDQLLITSATDIHTLKISQVKAYLAQPHPDATIVAQMRLDERKGVQAALNKFDKARVKQEAIQAKIADLRSLEADLRSQGYQYIAGVDEVGRGPLAGPVVTGAVILPADMPAVYFNDSKQLSHAKRKALVADIEKYAISYTIGIQTAEEIDASNILLATKNAMVQALDKLTPNPDYVLIDAVKLDQYTKAPQMSIIKGDAKVYAIAAASIYAKEYRDRLMAEYADLYPGYGFEVNAGYGTKQHLEGLEKLGPSPIHRKTFAPVKNYL</sequence>
<evidence type="ECO:0000256" key="14">
    <source>
        <dbReference type="HAMAP-Rule" id="MF_00052"/>
    </source>
</evidence>
<dbReference type="PANTHER" id="PTHR10954">
    <property type="entry name" value="RIBONUCLEASE H2 SUBUNIT A"/>
    <property type="match status" value="1"/>
</dbReference>
<feature type="binding site" evidence="14 15">
    <location>
        <position position="91"/>
    </location>
    <ligand>
        <name>a divalent metal cation</name>
        <dbReference type="ChEBI" id="CHEBI:60240"/>
    </ligand>
</feature>
<evidence type="ECO:0000313" key="18">
    <source>
        <dbReference type="EMBL" id="RPA62472.1"/>
    </source>
</evidence>
<dbReference type="Proteomes" id="UP000273977">
    <property type="component" value="Unassembled WGS sequence"/>
</dbReference>
<dbReference type="FunFam" id="3.30.420.10:FF:000006">
    <property type="entry name" value="Ribonuclease HII"/>
    <property type="match status" value="1"/>
</dbReference>
<dbReference type="GO" id="GO:0004523">
    <property type="term" value="F:RNA-DNA hybrid ribonuclease activity"/>
    <property type="evidence" value="ECO:0007669"/>
    <property type="project" value="UniProtKB-UniRule"/>
</dbReference>
<comment type="similarity">
    <text evidence="5 14 16">Belongs to the RNase HII family.</text>
</comment>
<dbReference type="NCBIfam" id="NF000594">
    <property type="entry name" value="PRK00015.1-1"/>
    <property type="match status" value="1"/>
</dbReference>
<evidence type="ECO:0000256" key="12">
    <source>
        <dbReference type="ARBA" id="ARBA00022801"/>
    </source>
</evidence>
<dbReference type="PROSITE" id="PS51975">
    <property type="entry name" value="RNASE_H_2"/>
    <property type="match status" value="1"/>
</dbReference>
<dbReference type="InterPro" id="IPR024567">
    <property type="entry name" value="RNase_HII/HIII_dom"/>
</dbReference>
<feature type="domain" description="RNase H type-2" evidence="17">
    <location>
        <begin position="85"/>
        <end position="270"/>
    </location>
</feature>
<keyword evidence="13 14" id="KW-0464">Manganese</keyword>
<dbReference type="EC" id="3.1.26.4" evidence="6 14"/>